<dbReference type="InterPro" id="IPR036291">
    <property type="entry name" value="NAD(P)-bd_dom_sf"/>
</dbReference>
<dbReference type="InterPro" id="IPR002347">
    <property type="entry name" value="SDR_fam"/>
</dbReference>
<dbReference type="PRINTS" id="PR00080">
    <property type="entry name" value="SDRFAMILY"/>
</dbReference>
<dbReference type="GO" id="GO:0016491">
    <property type="term" value="F:oxidoreductase activity"/>
    <property type="evidence" value="ECO:0007669"/>
    <property type="project" value="UniProtKB-KW"/>
</dbReference>
<dbReference type="Pfam" id="PF13561">
    <property type="entry name" value="adh_short_C2"/>
    <property type="match status" value="1"/>
</dbReference>
<dbReference type="PANTHER" id="PTHR24321">
    <property type="entry name" value="DEHYDROGENASES, SHORT CHAIN"/>
    <property type="match status" value="1"/>
</dbReference>
<dbReference type="SUPFAM" id="SSF51735">
    <property type="entry name" value="NAD(P)-binding Rossmann-fold domains"/>
    <property type="match status" value="1"/>
</dbReference>
<reference evidence="3 4" key="1">
    <citation type="journal article" date="2013" name="Genome Announc.">
        <title>Draft Genome Sequence of Rhodococcus ruber Strain BKS 20-38.</title>
        <authorList>
            <person name="Bala M."/>
            <person name="Kumar S."/>
            <person name="Raghava G.P."/>
            <person name="Mayilraj S."/>
        </authorList>
    </citation>
    <scope>NUCLEOTIDE SEQUENCE [LARGE SCALE GENOMIC DNA]</scope>
    <source>
        <strain evidence="3 4">BKS 20-38</strain>
    </source>
</reference>
<evidence type="ECO:0000256" key="1">
    <source>
        <dbReference type="ARBA" id="ARBA00006484"/>
    </source>
</evidence>
<name>M2YUE6_9NOCA</name>
<gene>
    <name evidence="3" type="ORF">G352_09122</name>
</gene>
<keyword evidence="2" id="KW-0560">Oxidoreductase</keyword>
<keyword evidence="4" id="KW-1185">Reference proteome</keyword>
<dbReference type="Gene3D" id="3.40.50.720">
    <property type="entry name" value="NAD(P)-binding Rossmann-like Domain"/>
    <property type="match status" value="1"/>
</dbReference>
<dbReference type="PRINTS" id="PR00081">
    <property type="entry name" value="GDHRDH"/>
</dbReference>
<dbReference type="FunFam" id="3.40.50.720:FF:000084">
    <property type="entry name" value="Short-chain dehydrogenase reductase"/>
    <property type="match status" value="1"/>
</dbReference>
<protein>
    <submittedName>
        <fullName evidence="3">Short-chain dehydrogenase</fullName>
    </submittedName>
</protein>
<accession>M2YUE6</accession>
<dbReference type="AlphaFoldDB" id="M2YUE6"/>
<evidence type="ECO:0000313" key="3">
    <source>
        <dbReference type="EMBL" id="EME65560.1"/>
    </source>
</evidence>
<sequence>MAGKIAVVVGAGSSAPGLGNGKATAVAFAREGAAVVCADIDLAAAKETAEMIRAEGGRADVQQTDVTSAGSVRDLVDRVVTDHGRIDILDNNVGITHVAGVVELDEADWHRVMDVNLKSAYLTMKYVIPHMVAQGGGSIVNISSIASIRWSGVPYSTYYASKAGLNHLTRTTAAEYARQKVRVNAILPGLMATPMVTESRELAEAYAEGDREEMLARRAAQVPMGHMGTADDVAAAAVFLASDESAYVTGIELIVDGGLSLGF</sequence>
<organism evidence="3 4">
    <name type="scientific">Rhodococcus ruber BKS 20-38</name>
    <dbReference type="NCBI Taxonomy" id="1278076"/>
    <lineage>
        <taxon>Bacteria</taxon>
        <taxon>Bacillati</taxon>
        <taxon>Actinomycetota</taxon>
        <taxon>Actinomycetes</taxon>
        <taxon>Mycobacteriales</taxon>
        <taxon>Nocardiaceae</taxon>
        <taxon>Rhodococcus</taxon>
    </lineage>
</organism>
<dbReference type="PATRIC" id="fig|1278076.4.peg.1902"/>
<proteinExistence type="inferred from homology"/>
<comment type="caution">
    <text evidence="3">The sequence shown here is derived from an EMBL/GenBank/DDBJ whole genome shotgun (WGS) entry which is preliminary data.</text>
</comment>
<dbReference type="EMBL" id="AOEX01000031">
    <property type="protein sequence ID" value="EME65560.1"/>
    <property type="molecule type" value="Genomic_DNA"/>
</dbReference>
<evidence type="ECO:0000313" key="4">
    <source>
        <dbReference type="Proteomes" id="UP000011731"/>
    </source>
</evidence>
<dbReference type="Proteomes" id="UP000011731">
    <property type="component" value="Unassembled WGS sequence"/>
</dbReference>
<evidence type="ECO:0000256" key="2">
    <source>
        <dbReference type="ARBA" id="ARBA00023002"/>
    </source>
</evidence>
<comment type="similarity">
    <text evidence="1">Belongs to the short-chain dehydrogenases/reductases (SDR) family.</text>
</comment>
<dbReference type="NCBIfam" id="NF005559">
    <property type="entry name" value="PRK07231.1"/>
    <property type="match status" value="1"/>
</dbReference>
<dbReference type="PANTHER" id="PTHR24321:SF15">
    <property type="entry name" value="OXIDOREDUCTASE UCPA"/>
    <property type="match status" value="1"/>
</dbReference>